<dbReference type="SUPFAM" id="SSF53671">
    <property type="entry name" value="Aspartate/ornithine carbamoyltransferase"/>
    <property type="match status" value="1"/>
</dbReference>
<dbReference type="Proteomes" id="UP000886042">
    <property type="component" value="Unassembled WGS sequence"/>
</dbReference>
<evidence type="ECO:0000313" key="10">
    <source>
        <dbReference type="EMBL" id="HFB54311.1"/>
    </source>
</evidence>
<dbReference type="GO" id="GO:0019240">
    <property type="term" value="P:citrulline biosynthetic process"/>
    <property type="evidence" value="ECO:0007669"/>
    <property type="project" value="TreeGrafter"/>
</dbReference>
<dbReference type="PANTHER" id="PTHR45753">
    <property type="entry name" value="ORNITHINE CARBAMOYLTRANSFERASE, MITOCHONDRIAL"/>
    <property type="match status" value="1"/>
</dbReference>
<comment type="catalytic activity">
    <reaction evidence="5">
        <text>carbamoyl phosphate + L-ornithine = L-citrulline + phosphate + H(+)</text>
        <dbReference type="Rhea" id="RHEA:19513"/>
        <dbReference type="ChEBI" id="CHEBI:15378"/>
        <dbReference type="ChEBI" id="CHEBI:43474"/>
        <dbReference type="ChEBI" id="CHEBI:46911"/>
        <dbReference type="ChEBI" id="CHEBI:57743"/>
        <dbReference type="ChEBI" id="CHEBI:58228"/>
        <dbReference type="EC" id="2.1.3.3"/>
    </reaction>
</comment>
<evidence type="ECO:0000256" key="5">
    <source>
        <dbReference type="ARBA" id="ARBA00048772"/>
    </source>
</evidence>
<evidence type="ECO:0000256" key="2">
    <source>
        <dbReference type="ARBA" id="ARBA00007805"/>
    </source>
</evidence>
<dbReference type="EC" id="2.1.3.3" evidence="3 6"/>
<name>A0A7C3FYU3_9PROT</name>
<evidence type="ECO:0000256" key="7">
    <source>
        <dbReference type="RuleBase" id="RU003634"/>
    </source>
</evidence>
<dbReference type="InterPro" id="IPR006132">
    <property type="entry name" value="Asp/Orn_carbamoyltranf_P-bd"/>
</dbReference>
<comment type="caution">
    <text evidence="10">The sequence shown here is derived from an EMBL/GenBank/DDBJ whole genome shotgun (WGS) entry which is preliminary data.</text>
</comment>
<protein>
    <recommendedName>
        <fullName evidence="3 6">Ornithine carbamoyltransferase</fullName>
        <ecNumber evidence="3 6">2.1.3.3</ecNumber>
    </recommendedName>
</protein>
<dbReference type="Pfam" id="PF00185">
    <property type="entry name" value="OTCace"/>
    <property type="match status" value="1"/>
</dbReference>
<dbReference type="GO" id="GO:0042450">
    <property type="term" value="P:L-arginine biosynthetic process via ornithine"/>
    <property type="evidence" value="ECO:0007669"/>
    <property type="project" value="UniProtKB-UniRule"/>
</dbReference>
<dbReference type="NCBIfam" id="TIGR00658">
    <property type="entry name" value="orni_carb_tr"/>
    <property type="match status" value="1"/>
</dbReference>
<evidence type="ECO:0000256" key="4">
    <source>
        <dbReference type="ARBA" id="ARBA00022679"/>
    </source>
</evidence>
<dbReference type="GO" id="GO:0016597">
    <property type="term" value="F:amino acid binding"/>
    <property type="evidence" value="ECO:0007669"/>
    <property type="project" value="InterPro"/>
</dbReference>
<dbReference type="EMBL" id="DRMN01000013">
    <property type="protein sequence ID" value="HFB54311.1"/>
    <property type="molecule type" value="Genomic_DNA"/>
</dbReference>
<keyword evidence="4 7" id="KW-0808">Transferase</keyword>
<dbReference type="InterPro" id="IPR006130">
    <property type="entry name" value="Asp/Orn_carbamoylTrfase"/>
</dbReference>
<evidence type="ECO:0000256" key="6">
    <source>
        <dbReference type="NCBIfam" id="TIGR00658"/>
    </source>
</evidence>
<dbReference type="NCBIfam" id="NF001986">
    <property type="entry name" value="PRK00779.1"/>
    <property type="match status" value="1"/>
</dbReference>
<gene>
    <name evidence="10" type="primary">argF</name>
    <name evidence="10" type="ORF">ENJ46_00185</name>
</gene>
<dbReference type="PRINTS" id="PR00100">
    <property type="entry name" value="AOTCASE"/>
</dbReference>
<dbReference type="PANTHER" id="PTHR45753:SF3">
    <property type="entry name" value="ORNITHINE TRANSCARBAMYLASE, MITOCHONDRIAL"/>
    <property type="match status" value="1"/>
</dbReference>
<feature type="domain" description="Aspartate/ornithine carbamoyltransferase carbamoyl-P binding" evidence="9">
    <location>
        <begin position="1"/>
        <end position="77"/>
    </location>
</feature>
<proteinExistence type="inferred from homology"/>
<feature type="non-terminal residue" evidence="10">
    <location>
        <position position="1"/>
    </location>
</feature>
<dbReference type="PRINTS" id="PR00102">
    <property type="entry name" value="OTCASE"/>
</dbReference>
<sequence length="237" mass="25543">GGASITATSNDMQLGRGETIEDTAKVLSRFVDAIMLRANDHATLVALAHNASVPIINGLTDYNHPCQIMADLMTLEEQGRKLKDLTLCWVGDGNNVAVSFVNACAKFGYKLRISTPKGYEVSGQDVQRARAAGAQIELITNPKDACQNVDVIIADTWVSMGDLDADQRMSDLAGHQVNEDLMSCAHSDALFLHCLPAHRGEEVSAAIIDGPKSVVFDEAENRLHAQKAVLKWCLGAL</sequence>
<dbReference type="GO" id="GO:0004585">
    <property type="term" value="F:ornithine carbamoyltransferase activity"/>
    <property type="evidence" value="ECO:0007669"/>
    <property type="project" value="UniProtKB-UniRule"/>
</dbReference>
<dbReference type="InterPro" id="IPR002292">
    <property type="entry name" value="Orn/put_carbamltrans"/>
</dbReference>
<dbReference type="AlphaFoldDB" id="A0A7C3FYU3"/>
<evidence type="ECO:0000256" key="1">
    <source>
        <dbReference type="ARBA" id="ARBA00003822"/>
    </source>
</evidence>
<comment type="function">
    <text evidence="1">Reversibly catalyzes the transfer of the carbamoyl group from carbamoyl phosphate (CP) to the N(epsilon) atom of ornithine (ORN) to produce L-citrulline.</text>
</comment>
<dbReference type="FunFam" id="3.40.50.1370:FF:000008">
    <property type="entry name" value="Ornithine carbamoyltransferase"/>
    <property type="match status" value="1"/>
</dbReference>
<dbReference type="Pfam" id="PF02729">
    <property type="entry name" value="OTCace_N"/>
    <property type="match status" value="1"/>
</dbReference>
<comment type="similarity">
    <text evidence="2">Belongs to the aspartate/ornithine carbamoyltransferase superfamily. OTCase family.</text>
</comment>
<reference evidence="10" key="1">
    <citation type="journal article" date="2020" name="mSystems">
        <title>Genome- and Community-Level Interaction Insights into Carbon Utilization and Element Cycling Functions of Hydrothermarchaeota in Hydrothermal Sediment.</title>
        <authorList>
            <person name="Zhou Z."/>
            <person name="Liu Y."/>
            <person name="Xu W."/>
            <person name="Pan J."/>
            <person name="Luo Z.H."/>
            <person name="Li M."/>
        </authorList>
    </citation>
    <scope>NUCLEOTIDE SEQUENCE [LARGE SCALE GENOMIC DNA]</scope>
    <source>
        <strain evidence="10">HyVt-489</strain>
    </source>
</reference>
<evidence type="ECO:0000259" key="8">
    <source>
        <dbReference type="Pfam" id="PF00185"/>
    </source>
</evidence>
<evidence type="ECO:0000259" key="9">
    <source>
        <dbReference type="Pfam" id="PF02729"/>
    </source>
</evidence>
<evidence type="ECO:0000256" key="3">
    <source>
        <dbReference type="ARBA" id="ARBA00013007"/>
    </source>
</evidence>
<accession>A0A7C3FYU3</accession>
<organism evidence="10">
    <name type="scientific">Hellea balneolensis</name>
    <dbReference type="NCBI Taxonomy" id="287478"/>
    <lineage>
        <taxon>Bacteria</taxon>
        <taxon>Pseudomonadati</taxon>
        <taxon>Pseudomonadota</taxon>
        <taxon>Alphaproteobacteria</taxon>
        <taxon>Maricaulales</taxon>
        <taxon>Robiginitomaculaceae</taxon>
        <taxon>Hellea</taxon>
    </lineage>
</organism>
<dbReference type="InterPro" id="IPR036901">
    <property type="entry name" value="Asp/Orn_carbamoylTrfase_sf"/>
</dbReference>
<dbReference type="Gene3D" id="3.40.50.1370">
    <property type="entry name" value="Aspartate/ornithine carbamoyltransferase"/>
    <property type="match status" value="2"/>
</dbReference>
<feature type="domain" description="Aspartate/ornithine carbamoyltransferase Asp/Orn-binding" evidence="8">
    <location>
        <begin position="83"/>
        <end position="233"/>
    </location>
</feature>
<dbReference type="InterPro" id="IPR006131">
    <property type="entry name" value="Asp_carbamoyltransf_Asp/Orn-bd"/>
</dbReference>